<dbReference type="HOGENOM" id="CLU_063119_0_0_1"/>
<dbReference type="InParanoid" id="G0NQW8"/>
<evidence type="ECO:0000313" key="3">
    <source>
        <dbReference type="Proteomes" id="UP000008068"/>
    </source>
</evidence>
<dbReference type="PANTHER" id="PTHR21503:SF8">
    <property type="entry name" value="F-BOX ASSOCIATED DOMAIN-CONTAINING PROTEIN-RELATED"/>
    <property type="match status" value="1"/>
</dbReference>
<dbReference type="EMBL" id="GL379928">
    <property type="protein sequence ID" value="EGT35936.1"/>
    <property type="molecule type" value="Genomic_DNA"/>
</dbReference>
<keyword evidence="3" id="KW-1185">Reference proteome</keyword>
<dbReference type="InterPro" id="IPR001810">
    <property type="entry name" value="F-box_dom"/>
</dbReference>
<evidence type="ECO:0000259" key="1">
    <source>
        <dbReference type="PROSITE" id="PS50181"/>
    </source>
</evidence>
<dbReference type="PROSITE" id="PS50181">
    <property type="entry name" value="FBOX"/>
    <property type="match status" value="1"/>
</dbReference>
<gene>
    <name evidence="2" type="ORF">CAEBREN_21781</name>
</gene>
<protein>
    <recommendedName>
        <fullName evidence="1">F-box domain-containing protein</fullName>
    </recommendedName>
</protein>
<dbReference type="Pfam" id="PF00646">
    <property type="entry name" value="F-box"/>
    <property type="match status" value="1"/>
</dbReference>
<organism evidence="3">
    <name type="scientific">Caenorhabditis brenneri</name>
    <name type="common">Nematode worm</name>
    <dbReference type="NCBI Taxonomy" id="135651"/>
    <lineage>
        <taxon>Eukaryota</taxon>
        <taxon>Metazoa</taxon>
        <taxon>Ecdysozoa</taxon>
        <taxon>Nematoda</taxon>
        <taxon>Chromadorea</taxon>
        <taxon>Rhabditida</taxon>
        <taxon>Rhabditina</taxon>
        <taxon>Rhabditomorpha</taxon>
        <taxon>Rhabditoidea</taxon>
        <taxon>Rhabditidae</taxon>
        <taxon>Peloderinae</taxon>
        <taxon>Caenorhabditis</taxon>
    </lineage>
</organism>
<dbReference type="Pfam" id="PF07735">
    <property type="entry name" value="FBA_2"/>
    <property type="match status" value="1"/>
</dbReference>
<proteinExistence type="predicted"/>
<evidence type="ECO:0000313" key="2">
    <source>
        <dbReference type="EMBL" id="EGT35936.1"/>
    </source>
</evidence>
<dbReference type="AlphaFoldDB" id="G0NQW8"/>
<dbReference type="PANTHER" id="PTHR21503">
    <property type="entry name" value="F-BOX-CONTAINING HYPOTHETICAL PROTEIN C.ELEGANS"/>
    <property type="match status" value="1"/>
</dbReference>
<feature type="domain" description="F-box" evidence="1">
    <location>
        <begin position="3"/>
        <end position="49"/>
    </location>
</feature>
<dbReference type="Proteomes" id="UP000008068">
    <property type="component" value="Unassembled WGS sequence"/>
</dbReference>
<sequence length="368" mass="42163">MNRFPLLRLPYVALREVIVTIDKSDVINLALSSRKTCKLVNTTRNPVSMRKQSKEEIDGLDAVDRLNMARLESLENLGDVTKSMKIVVSKKLSLQFDFIYIPGCQTRSLCRLLSFEFRINPIGDLVSEEHRTMRFGDLKVPIIIDSKTTFRTFWKDIEFGFQFLSRHFAQEFKLDDIILDANPEEVDGSKFSRLLENAVDVVKSSSEAKRSLSVNKIELFSDVDLQNMFRNIKYEEIRSRGPLNRRLPVDCAFEAKNLVVQNSDGFTLKDLLSSKCSRVHLIGNGMTNKDMKEFLINWIDGNLETLQELAVELIEEVDIEKILAELSDRTGCNIIHYEKSKKIIRRGDGKGATVRASNANKKLFTMIR</sequence>
<name>G0NQW8_CAEBE</name>
<dbReference type="InterPro" id="IPR012885">
    <property type="entry name" value="F-box_Sdz-33"/>
</dbReference>
<accession>G0NQW8</accession>
<reference evidence="3" key="1">
    <citation type="submission" date="2011-07" db="EMBL/GenBank/DDBJ databases">
        <authorList>
            <consortium name="Caenorhabditis brenneri Sequencing and Analysis Consortium"/>
            <person name="Wilson R.K."/>
        </authorList>
    </citation>
    <scope>NUCLEOTIDE SEQUENCE [LARGE SCALE GENOMIC DNA]</scope>
    <source>
        <strain evidence="3">PB2801</strain>
    </source>
</reference>